<evidence type="ECO:0000256" key="5">
    <source>
        <dbReference type="ARBA" id="ARBA00022777"/>
    </source>
</evidence>
<organism evidence="6">
    <name type="scientific">Tanacetum cinerariifolium</name>
    <name type="common">Dalmatian daisy</name>
    <name type="synonym">Chrysanthemum cinerariifolium</name>
    <dbReference type="NCBI Taxonomy" id="118510"/>
    <lineage>
        <taxon>Eukaryota</taxon>
        <taxon>Viridiplantae</taxon>
        <taxon>Streptophyta</taxon>
        <taxon>Embryophyta</taxon>
        <taxon>Tracheophyta</taxon>
        <taxon>Spermatophyta</taxon>
        <taxon>Magnoliopsida</taxon>
        <taxon>eudicotyledons</taxon>
        <taxon>Gunneridae</taxon>
        <taxon>Pentapetalae</taxon>
        <taxon>asterids</taxon>
        <taxon>campanulids</taxon>
        <taxon>Asterales</taxon>
        <taxon>Asteraceae</taxon>
        <taxon>Asteroideae</taxon>
        <taxon>Anthemideae</taxon>
        <taxon>Anthemidinae</taxon>
        <taxon>Tanacetum</taxon>
    </lineage>
</organism>
<dbReference type="PANTHER" id="PTHR43304">
    <property type="entry name" value="PHYTOCHROME-LIKE PROTEIN CPH1"/>
    <property type="match status" value="1"/>
</dbReference>
<feature type="non-terminal residue" evidence="6">
    <location>
        <position position="1"/>
    </location>
</feature>
<name>A0A699U6I4_TANCI</name>
<evidence type="ECO:0000256" key="3">
    <source>
        <dbReference type="ARBA" id="ARBA00022553"/>
    </source>
</evidence>
<dbReference type="EMBL" id="BKCJ011297056">
    <property type="protein sequence ID" value="GFD16999.1"/>
    <property type="molecule type" value="Genomic_DNA"/>
</dbReference>
<accession>A0A699U6I4</accession>
<gene>
    <name evidence="6" type="ORF">Tci_888968</name>
</gene>
<feature type="non-terminal residue" evidence="6">
    <location>
        <position position="168"/>
    </location>
</feature>
<keyword evidence="4" id="KW-0808">Transferase</keyword>
<evidence type="ECO:0000256" key="1">
    <source>
        <dbReference type="ARBA" id="ARBA00000085"/>
    </source>
</evidence>
<keyword evidence="3" id="KW-0597">Phosphoprotein</keyword>
<protein>
    <recommendedName>
        <fullName evidence="2">histidine kinase</fullName>
        <ecNumber evidence="2">2.7.13.3</ecNumber>
    </recommendedName>
</protein>
<dbReference type="AlphaFoldDB" id="A0A699U6I4"/>
<sequence>LGRGGLAVLLHHSGKVVDGGAQGVQRLVHVVQQLHIGGVGEGSRPANFLKQPAQVVYRLAQVVAGGVHKIVEPAAAQLPEPVAFTDLAADVLETLRPQVQDTHAVIELDFSDLAEVPCVRSNLRTILLNLVANALKYRHPDRAPHVGIRSYCAEGQPVLEVQDNGLGL</sequence>
<evidence type="ECO:0000256" key="2">
    <source>
        <dbReference type="ARBA" id="ARBA00012438"/>
    </source>
</evidence>
<comment type="catalytic activity">
    <reaction evidence="1">
        <text>ATP + protein L-histidine = ADP + protein N-phospho-L-histidine.</text>
        <dbReference type="EC" id="2.7.13.3"/>
    </reaction>
</comment>
<evidence type="ECO:0000256" key="4">
    <source>
        <dbReference type="ARBA" id="ARBA00022679"/>
    </source>
</evidence>
<dbReference type="Gene3D" id="3.30.565.10">
    <property type="entry name" value="Histidine kinase-like ATPase, C-terminal domain"/>
    <property type="match status" value="1"/>
</dbReference>
<dbReference type="GO" id="GO:0004673">
    <property type="term" value="F:protein histidine kinase activity"/>
    <property type="evidence" value="ECO:0007669"/>
    <property type="project" value="UniProtKB-EC"/>
</dbReference>
<proteinExistence type="predicted"/>
<dbReference type="InterPro" id="IPR036890">
    <property type="entry name" value="HATPase_C_sf"/>
</dbReference>
<comment type="caution">
    <text evidence="6">The sequence shown here is derived from an EMBL/GenBank/DDBJ whole genome shotgun (WGS) entry which is preliminary data.</text>
</comment>
<reference evidence="6" key="1">
    <citation type="journal article" date="2019" name="Sci. Rep.">
        <title>Draft genome of Tanacetum cinerariifolium, the natural source of mosquito coil.</title>
        <authorList>
            <person name="Yamashiro T."/>
            <person name="Shiraishi A."/>
            <person name="Satake H."/>
            <person name="Nakayama K."/>
        </authorList>
    </citation>
    <scope>NUCLEOTIDE SEQUENCE</scope>
</reference>
<keyword evidence="5" id="KW-0418">Kinase</keyword>
<dbReference type="PANTHER" id="PTHR43304:SF1">
    <property type="entry name" value="PAC DOMAIN-CONTAINING PROTEIN"/>
    <property type="match status" value="1"/>
</dbReference>
<dbReference type="EC" id="2.7.13.3" evidence="2"/>
<dbReference type="SUPFAM" id="SSF55874">
    <property type="entry name" value="ATPase domain of HSP90 chaperone/DNA topoisomerase II/histidine kinase"/>
    <property type="match status" value="1"/>
</dbReference>
<dbReference type="InterPro" id="IPR052162">
    <property type="entry name" value="Sensor_kinase/Photoreceptor"/>
</dbReference>
<evidence type="ECO:0000313" key="6">
    <source>
        <dbReference type="EMBL" id="GFD16999.1"/>
    </source>
</evidence>